<accession>A0A8X6URP8</accession>
<keyword evidence="4" id="KW-1185">Reference proteome</keyword>
<protein>
    <recommendedName>
        <fullName evidence="5">Retrotransposon gag domain-containing protein</fullName>
    </recommendedName>
</protein>
<dbReference type="AlphaFoldDB" id="A0A8X6URP8"/>
<gene>
    <name evidence="3" type="primary">NCL1_45656</name>
    <name evidence="2" type="ORF">NPIL_160301</name>
    <name evidence="3" type="ORF">NPIL_473221</name>
</gene>
<comment type="caution">
    <text evidence="3">The sequence shown here is derived from an EMBL/GenBank/DDBJ whole genome shotgun (WGS) entry which is preliminary data.</text>
</comment>
<evidence type="ECO:0000313" key="2">
    <source>
        <dbReference type="EMBL" id="GFU15962.1"/>
    </source>
</evidence>
<dbReference type="EMBL" id="BMAW01030329">
    <property type="protein sequence ID" value="GFU15962.1"/>
    <property type="molecule type" value="Genomic_DNA"/>
</dbReference>
<feature type="region of interest" description="Disordered" evidence="1">
    <location>
        <begin position="265"/>
        <end position="299"/>
    </location>
</feature>
<name>A0A8X6URP8_NEPPI</name>
<sequence>ENVSEFLDSNVCYFGIPTNLACAYLKGHLIGKARDWFEVIGSSYVTGTATDFAQLKQALTNSFPVVRNRSELEAEFYSSHQVRSQAPSDFVNKLLMIQKILNFEMTEGKTVESHHYENIPTGGKSITVNVDLVRIYHLRERDEGVVETDGFDGERSRAEQVESEGSKGLASEESSKEGHWRGRRVISKGSTESSNNKEKRHQSKRRPPVRKKWRKRSEPSSMVENTEMERRSHGSCKWRERPIQVTLPSGTRKMTRRKAAYENQVLSGRSSPGPPRGAADNERQVLPGRSSPYPLRNRLRFSERQAATGRISPYLTRAGRVETAMSRSIFRPYK</sequence>
<feature type="region of interest" description="Disordered" evidence="1">
    <location>
        <begin position="145"/>
        <end position="236"/>
    </location>
</feature>
<evidence type="ECO:0000313" key="3">
    <source>
        <dbReference type="EMBL" id="GFU43336.1"/>
    </source>
</evidence>
<evidence type="ECO:0000256" key="1">
    <source>
        <dbReference type="SAM" id="MobiDB-lite"/>
    </source>
</evidence>
<evidence type="ECO:0008006" key="5">
    <source>
        <dbReference type="Google" id="ProtNLM"/>
    </source>
</evidence>
<dbReference type="OrthoDB" id="425619at2759"/>
<feature type="compositionally biased region" description="Basic and acidic residues" evidence="1">
    <location>
        <begin position="227"/>
        <end position="236"/>
    </location>
</feature>
<evidence type="ECO:0000313" key="4">
    <source>
        <dbReference type="Proteomes" id="UP000887013"/>
    </source>
</evidence>
<organism evidence="3 4">
    <name type="scientific">Nephila pilipes</name>
    <name type="common">Giant wood spider</name>
    <name type="synonym">Nephila maculata</name>
    <dbReference type="NCBI Taxonomy" id="299642"/>
    <lineage>
        <taxon>Eukaryota</taxon>
        <taxon>Metazoa</taxon>
        <taxon>Ecdysozoa</taxon>
        <taxon>Arthropoda</taxon>
        <taxon>Chelicerata</taxon>
        <taxon>Arachnida</taxon>
        <taxon>Araneae</taxon>
        <taxon>Araneomorphae</taxon>
        <taxon>Entelegynae</taxon>
        <taxon>Araneoidea</taxon>
        <taxon>Nephilidae</taxon>
        <taxon>Nephila</taxon>
    </lineage>
</organism>
<proteinExistence type="predicted"/>
<reference evidence="3" key="1">
    <citation type="submission" date="2020-08" db="EMBL/GenBank/DDBJ databases">
        <title>Multicomponent nature underlies the extraordinary mechanical properties of spider dragline silk.</title>
        <authorList>
            <person name="Kono N."/>
            <person name="Nakamura H."/>
            <person name="Mori M."/>
            <person name="Yoshida Y."/>
            <person name="Ohtoshi R."/>
            <person name="Malay A.D."/>
            <person name="Moran D.A.P."/>
            <person name="Tomita M."/>
            <person name="Numata K."/>
            <person name="Arakawa K."/>
        </authorList>
    </citation>
    <scope>NUCLEOTIDE SEQUENCE</scope>
</reference>
<dbReference type="Proteomes" id="UP000887013">
    <property type="component" value="Unassembled WGS sequence"/>
</dbReference>
<dbReference type="EMBL" id="BMAW01132380">
    <property type="protein sequence ID" value="GFU43336.1"/>
    <property type="molecule type" value="Genomic_DNA"/>
</dbReference>
<feature type="non-terminal residue" evidence="3">
    <location>
        <position position="1"/>
    </location>
</feature>
<feature type="compositionally biased region" description="Basic residues" evidence="1">
    <location>
        <begin position="198"/>
        <end position="215"/>
    </location>
</feature>